<protein>
    <submittedName>
        <fullName evidence="2">Uncharacterized protein</fullName>
    </submittedName>
</protein>
<organism evidence="2 3">
    <name type="scientific">Spironucleus salmonicida</name>
    <dbReference type="NCBI Taxonomy" id="348837"/>
    <lineage>
        <taxon>Eukaryota</taxon>
        <taxon>Metamonada</taxon>
        <taxon>Diplomonadida</taxon>
        <taxon>Hexamitidae</taxon>
        <taxon>Hexamitinae</taxon>
        <taxon>Spironucleus</taxon>
    </lineage>
</organism>
<evidence type="ECO:0000256" key="1">
    <source>
        <dbReference type="SAM" id="Coils"/>
    </source>
</evidence>
<feature type="coiled-coil region" evidence="1">
    <location>
        <begin position="46"/>
        <end position="101"/>
    </location>
</feature>
<keyword evidence="1" id="KW-0175">Coiled coil</keyword>
<name>A0A9P8LXK8_9EUKA</name>
<evidence type="ECO:0000313" key="3">
    <source>
        <dbReference type="Proteomes" id="UP000018208"/>
    </source>
</evidence>
<comment type="caution">
    <text evidence="2">The sequence shown here is derived from an EMBL/GenBank/DDBJ whole genome shotgun (WGS) entry which is preliminary data.</text>
</comment>
<dbReference type="KEGG" id="ssao:94295333"/>
<dbReference type="EMBL" id="AUWU02000002">
    <property type="protein sequence ID" value="KAH0575787.1"/>
    <property type="molecule type" value="Genomic_DNA"/>
</dbReference>
<sequence length="191" mass="21739">MLLNHQCTRDKYHKLTQSSKAEDYKRRRVAGSEAIKGRGKQVYVDLEKATVNVEKLKAQLLDVESKQNAKTETVAKVTAMVKQAEKKYAYAEQQIQKQDILLTKVGQIGGFSGSKEEYKSLTEKLSEIIKENEASQLALAKQSKNAKMQHNNRTGKSSKINLQKRTLIYVSRKKEHISLCKTMHTKNQKLS</sequence>
<reference evidence="2 3" key="1">
    <citation type="journal article" date="2014" name="PLoS Genet.">
        <title>The Genome of Spironucleus salmonicida Highlights a Fish Pathogen Adapted to Fluctuating Environments.</title>
        <authorList>
            <person name="Xu F."/>
            <person name="Jerlstrom-Hultqvist J."/>
            <person name="Einarsson E."/>
            <person name="Astvaldsson A."/>
            <person name="Svard S.G."/>
            <person name="Andersson J.O."/>
        </authorList>
    </citation>
    <scope>NUCLEOTIDE SEQUENCE [LARGE SCALE GENOMIC DNA]</scope>
    <source>
        <strain evidence="2 3">ATCC 50377</strain>
    </source>
</reference>
<proteinExistence type="predicted"/>
<keyword evidence="3" id="KW-1185">Reference proteome</keyword>
<dbReference type="GeneID" id="94295333"/>
<dbReference type="AlphaFoldDB" id="A0A9P8LXK8"/>
<dbReference type="RefSeq" id="XP_067766560.1">
    <property type="nucleotide sequence ID" value="XM_067905243.1"/>
</dbReference>
<gene>
    <name evidence="2" type="ORF">SS50377_21310</name>
</gene>
<evidence type="ECO:0000313" key="2">
    <source>
        <dbReference type="EMBL" id="KAH0575787.1"/>
    </source>
</evidence>
<accession>A0A9P8LXK8</accession>
<dbReference type="Proteomes" id="UP000018208">
    <property type="component" value="Unassembled WGS sequence"/>
</dbReference>